<evidence type="ECO:0000313" key="5">
    <source>
        <dbReference type="Proteomes" id="UP000441399"/>
    </source>
</evidence>
<dbReference type="SUPFAM" id="SSF47413">
    <property type="entry name" value="lambda repressor-like DNA-binding domains"/>
    <property type="match status" value="1"/>
</dbReference>
<evidence type="ECO:0000313" key="2">
    <source>
        <dbReference type="EMBL" id="CAA0096111.1"/>
    </source>
</evidence>
<reference evidence="4 5" key="1">
    <citation type="submission" date="2019-11" db="EMBL/GenBank/DDBJ databases">
        <authorList>
            <person name="Holert J."/>
        </authorList>
    </citation>
    <scope>NUCLEOTIDE SEQUENCE [LARGE SCALE GENOMIC DNA]</scope>
    <source>
        <strain evidence="2">BC5_2</strain>
        <strain evidence="3">SB11_3</strain>
    </source>
</reference>
<dbReference type="AlphaFoldDB" id="A0A5S9NXD7"/>
<dbReference type="EMBL" id="CACSIO010000056">
    <property type="protein sequence ID" value="CAA0123792.1"/>
    <property type="molecule type" value="Genomic_DNA"/>
</dbReference>
<dbReference type="Pfam" id="PF09722">
    <property type="entry name" value="Xre_MbcA_ParS_C"/>
    <property type="match status" value="1"/>
</dbReference>
<gene>
    <name evidence="2" type="ORF">DPBNPPHM_03379</name>
    <name evidence="3" type="ORF">OPDIPICF_02875</name>
</gene>
<dbReference type="InterPro" id="IPR024467">
    <property type="entry name" value="Xre/MbcA/ParS-like_toxin-bd"/>
</dbReference>
<accession>A0A5S9NXD7</accession>
<evidence type="ECO:0000313" key="4">
    <source>
        <dbReference type="Proteomes" id="UP000434580"/>
    </source>
</evidence>
<dbReference type="Proteomes" id="UP000441399">
    <property type="component" value="Unassembled WGS sequence"/>
</dbReference>
<dbReference type="EMBL" id="CACSII010000004">
    <property type="protein sequence ID" value="CAA0096111.1"/>
    <property type="molecule type" value="Genomic_DNA"/>
</dbReference>
<feature type="domain" description="Antitoxin Xre/MbcA/ParS-like toxin-binding" evidence="1">
    <location>
        <begin position="69"/>
        <end position="119"/>
    </location>
</feature>
<sequence length="121" mass="13320">MIANRAKSDLSLVGSSVIQAADALGLGREQLANTIGVSTPTIARMKNGAAVPARKPYELSLLLIRIYRALFSIVGGKREAMQHWMQTPNHHFASQIPAELIQRPEGIAQIIWYLDAMRGRI</sequence>
<name>A0A5S9NXD7_9GAMM</name>
<keyword evidence="5" id="KW-1185">Reference proteome</keyword>
<proteinExistence type="predicted"/>
<protein>
    <recommendedName>
        <fullName evidence="1">Antitoxin Xre/MbcA/ParS-like toxin-binding domain-containing protein</fullName>
    </recommendedName>
</protein>
<dbReference type="InterPro" id="IPR010982">
    <property type="entry name" value="Lambda_DNA-bd_dom_sf"/>
</dbReference>
<dbReference type="GO" id="GO:0003677">
    <property type="term" value="F:DNA binding"/>
    <property type="evidence" value="ECO:0007669"/>
    <property type="project" value="InterPro"/>
</dbReference>
<dbReference type="Proteomes" id="UP000434580">
    <property type="component" value="Unassembled WGS sequence"/>
</dbReference>
<evidence type="ECO:0000313" key="3">
    <source>
        <dbReference type="EMBL" id="CAA0123792.1"/>
    </source>
</evidence>
<dbReference type="OrthoDB" id="565125at2"/>
<evidence type="ECO:0000259" key="1">
    <source>
        <dbReference type="Pfam" id="PF09722"/>
    </source>
</evidence>
<organism evidence="3 5">
    <name type="scientific">BD1-7 clade bacterium</name>
    <dbReference type="NCBI Taxonomy" id="2029982"/>
    <lineage>
        <taxon>Bacteria</taxon>
        <taxon>Pseudomonadati</taxon>
        <taxon>Pseudomonadota</taxon>
        <taxon>Gammaproteobacteria</taxon>
        <taxon>Cellvibrionales</taxon>
        <taxon>Spongiibacteraceae</taxon>
        <taxon>BD1-7 clade</taxon>
    </lineage>
</organism>